<dbReference type="AlphaFoldDB" id="A0A1D3D4E4"/>
<sequence>MENALESVLSSLESRSAKLRKWAEMNIHEREALTQHMRRDAERLLDGLGQFQKAKESSWEASMPAERAKEKCAELWDLLAHVKDTRRSASEALAAKLSDALGEAEKAIGEEAESRREAEAAINRMVMSLRQEAARDLSEGRKRREDAEEKIIRLLEQSCAGVEAALLKNSALNRNTTGSSTFAL</sequence>
<dbReference type="Proteomes" id="UP000095192">
    <property type="component" value="Unassembled WGS sequence"/>
</dbReference>
<evidence type="ECO:0000313" key="3">
    <source>
        <dbReference type="Proteomes" id="UP000095192"/>
    </source>
</evidence>
<dbReference type="EMBL" id="JROU02000782">
    <property type="protein sequence ID" value="OEH78311.1"/>
    <property type="molecule type" value="Genomic_DNA"/>
</dbReference>
<gene>
    <name evidence="2" type="ORF">cyc_06532</name>
</gene>
<evidence type="ECO:0000313" key="2">
    <source>
        <dbReference type="EMBL" id="OEH78311.1"/>
    </source>
</evidence>
<dbReference type="VEuPathDB" id="ToxoDB:cyc_06532"/>
<protein>
    <submittedName>
        <fullName evidence="2">Uncharacterized protein</fullName>
    </submittedName>
</protein>
<accession>A0A1D3D4E4</accession>
<feature type="coiled-coil region" evidence="1">
    <location>
        <begin position="130"/>
        <end position="157"/>
    </location>
</feature>
<keyword evidence="1" id="KW-0175">Coiled coil</keyword>
<dbReference type="VEuPathDB" id="ToxoDB:LOC34622672"/>
<evidence type="ECO:0000256" key="1">
    <source>
        <dbReference type="SAM" id="Coils"/>
    </source>
</evidence>
<name>A0A1D3D4E4_9EIME</name>
<dbReference type="InParanoid" id="A0A1D3D4E4"/>
<comment type="caution">
    <text evidence="2">The sequence shown here is derived from an EMBL/GenBank/DDBJ whole genome shotgun (WGS) entry which is preliminary data.</text>
</comment>
<reference evidence="2 3" key="1">
    <citation type="journal article" date="2016" name="BMC Genomics">
        <title>Comparative genomics reveals Cyclospora cayetanensis possesses coccidia-like metabolism and invasion components but unique surface antigens.</title>
        <authorList>
            <person name="Liu S."/>
            <person name="Wang L."/>
            <person name="Zheng H."/>
            <person name="Xu Z."/>
            <person name="Roellig D.M."/>
            <person name="Li N."/>
            <person name="Frace M.A."/>
            <person name="Tang K."/>
            <person name="Arrowood M.J."/>
            <person name="Moss D.M."/>
            <person name="Zhang L."/>
            <person name="Feng Y."/>
            <person name="Xiao L."/>
        </authorList>
    </citation>
    <scope>NUCLEOTIDE SEQUENCE [LARGE SCALE GENOMIC DNA]</scope>
    <source>
        <strain evidence="2 3">CHN_HEN01</strain>
    </source>
</reference>
<keyword evidence="3" id="KW-1185">Reference proteome</keyword>
<proteinExistence type="predicted"/>
<organism evidence="2 3">
    <name type="scientific">Cyclospora cayetanensis</name>
    <dbReference type="NCBI Taxonomy" id="88456"/>
    <lineage>
        <taxon>Eukaryota</taxon>
        <taxon>Sar</taxon>
        <taxon>Alveolata</taxon>
        <taxon>Apicomplexa</taxon>
        <taxon>Conoidasida</taxon>
        <taxon>Coccidia</taxon>
        <taxon>Eucoccidiorida</taxon>
        <taxon>Eimeriorina</taxon>
        <taxon>Eimeriidae</taxon>
        <taxon>Cyclospora</taxon>
    </lineage>
</organism>